<dbReference type="InterPro" id="IPR001173">
    <property type="entry name" value="Glyco_trans_2-like"/>
</dbReference>
<comment type="caution">
    <text evidence="2">The sequence shown here is derived from an EMBL/GenBank/DDBJ whole genome shotgun (WGS) entry which is preliminary data.</text>
</comment>
<dbReference type="InterPro" id="IPR029044">
    <property type="entry name" value="Nucleotide-diphossugar_trans"/>
</dbReference>
<reference evidence="2 3" key="1">
    <citation type="submission" date="2013-08" db="EMBL/GenBank/DDBJ databases">
        <title>Intrasporangium oryzae NRRL B-24470.</title>
        <authorList>
            <person name="Liu H."/>
            <person name="Wang G."/>
        </authorList>
    </citation>
    <scope>NUCLEOTIDE SEQUENCE [LARGE SCALE GENOMIC DNA]</scope>
    <source>
        <strain evidence="2 3">NRRL B-24470</strain>
    </source>
</reference>
<protein>
    <recommendedName>
        <fullName evidence="1">Glycosyltransferase 2-like domain-containing protein</fullName>
    </recommendedName>
</protein>
<dbReference type="CDD" id="cd00761">
    <property type="entry name" value="Glyco_tranf_GTA_type"/>
    <property type="match status" value="1"/>
</dbReference>
<dbReference type="Pfam" id="PF00535">
    <property type="entry name" value="Glycos_transf_2"/>
    <property type="match status" value="1"/>
</dbReference>
<dbReference type="EMBL" id="AWSA01000027">
    <property type="protein sequence ID" value="EWT01153.1"/>
    <property type="molecule type" value="Genomic_DNA"/>
</dbReference>
<name>W9G8K0_9MICO</name>
<organism evidence="2 3">
    <name type="scientific">Intrasporangium oryzae NRRL B-24470</name>
    <dbReference type="NCBI Taxonomy" id="1386089"/>
    <lineage>
        <taxon>Bacteria</taxon>
        <taxon>Bacillati</taxon>
        <taxon>Actinomycetota</taxon>
        <taxon>Actinomycetes</taxon>
        <taxon>Micrococcales</taxon>
        <taxon>Intrasporangiaceae</taxon>
        <taxon>Intrasporangium</taxon>
    </lineage>
</organism>
<dbReference type="PANTHER" id="PTHR22916">
    <property type="entry name" value="GLYCOSYLTRANSFERASE"/>
    <property type="match status" value="1"/>
</dbReference>
<gene>
    <name evidence="2" type="ORF">N865_11470</name>
</gene>
<dbReference type="eggNOG" id="COG1216">
    <property type="taxonomic scope" value="Bacteria"/>
</dbReference>
<evidence type="ECO:0000313" key="2">
    <source>
        <dbReference type="EMBL" id="EWT01153.1"/>
    </source>
</evidence>
<dbReference type="Proteomes" id="UP000019489">
    <property type="component" value="Unassembled WGS sequence"/>
</dbReference>
<dbReference type="GO" id="GO:0016758">
    <property type="term" value="F:hexosyltransferase activity"/>
    <property type="evidence" value="ECO:0007669"/>
    <property type="project" value="UniProtKB-ARBA"/>
</dbReference>
<dbReference type="AlphaFoldDB" id="W9G8K0"/>
<sequence length="600" mass="66257">MSSPRVSAIVPYYGVEKYLEPFLRTLTRQTFGDFECILVDDGSTDGSAQIARRFADADPRFVVVTQQNRGLAAARNTGTAHARGEYLTFLDSDDLVAPRAFEQFVTSLDESGSDFAASHVWRLPLTRPVETSWAHREPFSARLQRTSIREIPLLMRDRMAWNKMWRRSFWDEHGYAWPEMHFEDFPVTLRAHLEAAAVDTLAEPTYVWRERASSISGLSASLPSVTDRVAAALMVLDTVDRLGTREVAELVHSHLVDVDLREVLGAIGRAADHEREPFLAQARILCDRVDAALVGLARPQYQEAFRACRDDRTERFLALAGAEVGSAPEVAQPVEAARRAVRRAAAGAARVRALTHARRRAGTLEDFRAGETQLVYRVRIPLDHRVAGRVHVEARVGAVPATCIETDHLADALLVQLELDPLRLAAQPGHHDLGLSLSLGPLTWEVTVLATNEQQHGVDRAGYRVQAVTRGGRLGIERQAHHPLVEAAEVRDAELVLQVSVASGTLGIERPWPQTPVTAEVLEHEASFPLEALVANDPADNPVTDVASRRVLLLTTTGPKATRFGGRVVRTYAGGREIDVRPGEDGTTYLVHRPIPSRQS</sequence>
<dbReference type="OrthoDB" id="3171021at2"/>
<proteinExistence type="predicted"/>
<dbReference type="Gene3D" id="3.90.550.10">
    <property type="entry name" value="Spore Coat Polysaccharide Biosynthesis Protein SpsA, Chain A"/>
    <property type="match status" value="1"/>
</dbReference>
<feature type="domain" description="Glycosyltransferase 2-like" evidence="1">
    <location>
        <begin position="7"/>
        <end position="168"/>
    </location>
</feature>
<evidence type="ECO:0000313" key="3">
    <source>
        <dbReference type="Proteomes" id="UP000019489"/>
    </source>
</evidence>
<evidence type="ECO:0000259" key="1">
    <source>
        <dbReference type="Pfam" id="PF00535"/>
    </source>
</evidence>
<accession>W9G8K0</accession>
<dbReference type="STRING" id="1386089.N865_11470"/>
<keyword evidence="3" id="KW-1185">Reference proteome</keyword>
<dbReference type="SUPFAM" id="SSF53448">
    <property type="entry name" value="Nucleotide-diphospho-sugar transferases"/>
    <property type="match status" value="1"/>
</dbReference>
<dbReference type="PANTHER" id="PTHR22916:SF3">
    <property type="entry name" value="UDP-GLCNAC:BETAGAL BETA-1,3-N-ACETYLGLUCOSAMINYLTRANSFERASE-LIKE PROTEIN 1"/>
    <property type="match status" value="1"/>
</dbReference>
<dbReference type="RefSeq" id="WP_034806742.1">
    <property type="nucleotide sequence ID" value="NZ_AWSA01000027.1"/>
</dbReference>